<gene>
    <name evidence="2" type="ORF">KDW_59210</name>
</gene>
<evidence type="ECO:0000313" key="3">
    <source>
        <dbReference type="Proteomes" id="UP000326912"/>
    </source>
</evidence>
<dbReference type="Pfam" id="PF00931">
    <property type="entry name" value="NB-ARC"/>
    <property type="match status" value="1"/>
</dbReference>
<name>A0A5J4L0C8_9CHLR</name>
<evidence type="ECO:0000313" key="2">
    <source>
        <dbReference type="EMBL" id="GER91759.1"/>
    </source>
</evidence>
<reference evidence="2 3" key="1">
    <citation type="submission" date="2019-10" db="EMBL/GenBank/DDBJ databases">
        <title>Dictyobacter vulcani sp. nov., within the class Ktedonobacteria, isolated from soil of volcanic Mt. Zao.</title>
        <authorList>
            <person name="Zheng Y."/>
            <person name="Wang C.M."/>
            <person name="Sakai Y."/>
            <person name="Abe K."/>
            <person name="Yokota A."/>
            <person name="Yabe S."/>
        </authorList>
    </citation>
    <scope>NUCLEOTIDE SEQUENCE [LARGE SCALE GENOMIC DNA]</scope>
    <source>
        <strain evidence="2 3">W12</strain>
    </source>
</reference>
<organism evidence="2 3">
    <name type="scientific">Dictyobacter vulcani</name>
    <dbReference type="NCBI Taxonomy" id="2607529"/>
    <lineage>
        <taxon>Bacteria</taxon>
        <taxon>Bacillati</taxon>
        <taxon>Chloroflexota</taxon>
        <taxon>Ktedonobacteria</taxon>
        <taxon>Ktedonobacterales</taxon>
        <taxon>Dictyobacteraceae</taxon>
        <taxon>Dictyobacter</taxon>
    </lineage>
</organism>
<dbReference type="Pfam" id="PF13560">
    <property type="entry name" value="HTH_31"/>
    <property type="match status" value="1"/>
</dbReference>
<dbReference type="PANTHER" id="PTHR47691:SF3">
    <property type="entry name" value="HTH-TYPE TRANSCRIPTIONAL REGULATOR RV0890C-RELATED"/>
    <property type="match status" value="1"/>
</dbReference>
<dbReference type="InterPro" id="IPR001387">
    <property type="entry name" value="Cro/C1-type_HTH"/>
</dbReference>
<dbReference type="PROSITE" id="PS50943">
    <property type="entry name" value="HTH_CROC1"/>
    <property type="match status" value="1"/>
</dbReference>
<dbReference type="Gene3D" id="1.10.260.40">
    <property type="entry name" value="lambda repressor-like DNA-binding domains"/>
    <property type="match status" value="1"/>
</dbReference>
<evidence type="ECO:0000259" key="1">
    <source>
        <dbReference type="PROSITE" id="PS50943"/>
    </source>
</evidence>
<comment type="caution">
    <text evidence="2">The sequence shown here is derived from an EMBL/GenBank/DDBJ whole genome shotgun (WGS) entry which is preliminary data.</text>
</comment>
<dbReference type="Gene3D" id="3.40.50.300">
    <property type="entry name" value="P-loop containing nucleotide triphosphate hydrolases"/>
    <property type="match status" value="1"/>
</dbReference>
<accession>A0A5J4L0C8</accession>
<dbReference type="CDD" id="cd00093">
    <property type="entry name" value="HTH_XRE"/>
    <property type="match status" value="1"/>
</dbReference>
<proteinExistence type="predicted"/>
<dbReference type="InterPro" id="IPR010982">
    <property type="entry name" value="Lambda_DNA-bd_dom_sf"/>
</dbReference>
<dbReference type="GO" id="GO:0043531">
    <property type="term" value="F:ADP binding"/>
    <property type="evidence" value="ECO:0007669"/>
    <property type="project" value="InterPro"/>
</dbReference>
<sequence length="258" mass="28974">MGRKDNPIKVGNEQEQVVGAFLREQRQLQNVTLTQMAAKTGYSKTYLSAIENGNIRASHNVIKEYTRHLNVATEQLPGSLAVPAEVEDELQERPWNVPFQRNPFFVGRSQTLEQLHNRLFGSRKLSHVVAITGLGGIGKTQFVTEYAYAYRAQYQGVFWIRGDSSEVMSADFTSLPFTTGLLTEGGQTADSTSNNTGHFTKKWFRQHPTCLLIIDNLDDVQDLATLARLITQLGETRVLITSRLQILTQIARSLSWTT</sequence>
<dbReference type="SUPFAM" id="SSF47413">
    <property type="entry name" value="lambda repressor-like DNA-binding domains"/>
    <property type="match status" value="1"/>
</dbReference>
<feature type="domain" description="HTH cro/C1-type" evidence="1">
    <location>
        <begin position="22"/>
        <end position="76"/>
    </location>
</feature>
<dbReference type="Proteomes" id="UP000326912">
    <property type="component" value="Unassembled WGS sequence"/>
</dbReference>
<dbReference type="SMART" id="SM00530">
    <property type="entry name" value="HTH_XRE"/>
    <property type="match status" value="1"/>
</dbReference>
<dbReference type="PANTHER" id="PTHR47691">
    <property type="entry name" value="REGULATOR-RELATED"/>
    <property type="match status" value="1"/>
</dbReference>
<dbReference type="RefSeq" id="WP_151759366.1">
    <property type="nucleotide sequence ID" value="NZ_BKZW01000004.1"/>
</dbReference>
<dbReference type="GO" id="GO:0003677">
    <property type="term" value="F:DNA binding"/>
    <property type="evidence" value="ECO:0007669"/>
    <property type="project" value="InterPro"/>
</dbReference>
<dbReference type="AlphaFoldDB" id="A0A5J4L0C8"/>
<dbReference type="EMBL" id="BKZW01000004">
    <property type="protein sequence ID" value="GER91759.1"/>
    <property type="molecule type" value="Genomic_DNA"/>
</dbReference>
<keyword evidence="3" id="KW-1185">Reference proteome</keyword>
<dbReference type="SUPFAM" id="SSF52540">
    <property type="entry name" value="P-loop containing nucleoside triphosphate hydrolases"/>
    <property type="match status" value="1"/>
</dbReference>
<dbReference type="InterPro" id="IPR002182">
    <property type="entry name" value="NB-ARC"/>
</dbReference>
<dbReference type="InterPro" id="IPR027417">
    <property type="entry name" value="P-loop_NTPase"/>
</dbReference>
<protein>
    <recommendedName>
        <fullName evidence="1">HTH cro/C1-type domain-containing protein</fullName>
    </recommendedName>
</protein>